<dbReference type="HOGENOM" id="CLU_780036_0_0_5"/>
<keyword evidence="4" id="KW-1185">Reference proteome</keyword>
<evidence type="ECO:0000256" key="1">
    <source>
        <dbReference type="ARBA" id="ARBA00005564"/>
    </source>
</evidence>
<sequence>MADDGFALDRRSLIAGIGVSFAVPAAATRVAAEGVAASSDGGAFALTAGGGARPLAIGDGLEWVVPDGAGGRLAVFTRKGGGRLIGFDRGWRPRGEATTGGGEPVHLAIAPDRSVAAVADYSGGTVSLHRLRDGVPGAATLIRHRGSGPDASRQAGPHPHWVGFDADGRWLYVVDLGADAVVAHRIEQGRAVETRIAWQAPAGSGPRHLAWHPTKRLAYVVSELVSTLTTLRIESDGMLAALDVQPTLPAGSKGYVGHIAVDPQGRRLYASNRGPNTIAVFALDDPLRPRLIEQAPCGGDWPRFFLLRPEAGEMLVANERSPAMAVLPLGRDGRLGPARTGPAVPKARFAAW</sequence>
<evidence type="ECO:0000256" key="2">
    <source>
        <dbReference type="ARBA" id="ARBA00022526"/>
    </source>
</evidence>
<dbReference type="GO" id="GO:0017057">
    <property type="term" value="F:6-phosphogluconolactonase activity"/>
    <property type="evidence" value="ECO:0007669"/>
    <property type="project" value="TreeGrafter"/>
</dbReference>
<keyword evidence="2" id="KW-0313">Glucose metabolism</keyword>
<accession>A0A097EFG3</accession>
<dbReference type="PANTHER" id="PTHR30344">
    <property type="entry name" value="6-PHOSPHOGLUCONOLACTONASE-RELATED"/>
    <property type="match status" value="1"/>
</dbReference>
<organism evidence="3 4">
    <name type="scientific">Sphingomonas taxi</name>
    <dbReference type="NCBI Taxonomy" id="1549858"/>
    <lineage>
        <taxon>Bacteria</taxon>
        <taxon>Pseudomonadati</taxon>
        <taxon>Pseudomonadota</taxon>
        <taxon>Alphaproteobacteria</taxon>
        <taxon>Sphingomonadales</taxon>
        <taxon>Sphingomonadaceae</taxon>
        <taxon>Sphingomonas</taxon>
    </lineage>
</organism>
<dbReference type="InterPro" id="IPR050282">
    <property type="entry name" value="Cycloisomerase_2"/>
</dbReference>
<evidence type="ECO:0000313" key="3">
    <source>
        <dbReference type="EMBL" id="AIT06314.1"/>
    </source>
</evidence>
<dbReference type="SUPFAM" id="SSF51004">
    <property type="entry name" value="C-terminal (heme d1) domain of cytochrome cd1-nitrite reductase"/>
    <property type="match status" value="1"/>
</dbReference>
<dbReference type="GO" id="GO:0005829">
    <property type="term" value="C:cytosol"/>
    <property type="evidence" value="ECO:0007669"/>
    <property type="project" value="TreeGrafter"/>
</dbReference>
<dbReference type="AlphaFoldDB" id="A0A097EFG3"/>
<dbReference type="eggNOG" id="COG2706">
    <property type="taxonomic scope" value="Bacteria"/>
</dbReference>
<evidence type="ECO:0008006" key="5">
    <source>
        <dbReference type="Google" id="ProtNLM"/>
    </source>
</evidence>
<dbReference type="STRING" id="1549858.MC45_07875"/>
<dbReference type="Pfam" id="PF10282">
    <property type="entry name" value="Lactonase"/>
    <property type="match status" value="1"/>
</dbReference>
<dbReference type="Gene3D" id="2.130.10.10">
    <property type="entry name" value="YVTN repeat-like/Quinoprotein amine dehydrogenase"/>
    <property type="match status" value="1"/>
</dbReference>
<keyword evidence="2" id="KW-0119">Carbohydrate metabolism</keyword>
<dbReference type="InterPro" id="IPR019405">
    <property type="entry name" value="Lactonase_7-beta_prop"/>
</dbReference>
<protein>
    <recommendedName>
        <fullName evidence="5">6-phosphogluconolactonase</fullName>
    </recommendedName>
</protein>
<dbReference type="EMBL" id="CP009571">
    <property type="protein sequence ID" value="AIT06314.1"/>
    <property type="molecule type" value="Genomic_DNA"/>
</dbReference>
<reference evidence="3 4" key="1">
    <citation type="submission" date="2014-09" db="EMBL/GenBank/DDBJ databases">
        <title>Using Illumina technology Improving SMRT sequencing Genome Assembly by RASTools.</title>
        <authorList>
            <person name="Zhou Y."/>
            <person name="Ma T."/>
            <person name="Liu T."/>
        </authorList>
    </citation>
    <scope>NUCLEOTIDE SEQUENCE [LARGE SCALE GENOMIC DNA]</scope>
    <source>
        <strain evidence="3 4">ATCC 55669</strain>
    </source>
</reference>
<dbReference type="Proteomes" id="UP000033200">
    <property type="component" value="Chromosome"/>
</dbReference>
<dbReference type="InterPro" id="IPR011048">
    <property type="entry name" value="Haem_d1_sf"/>
</dbReference>
<comment type="similarity">
    <text evidence="1">Belongs to the cycloisomerase 2 family.</text>
</comment>
<dbReference type="GO" id="GO:0006006">
    <property type="term" value="P:glucose metabolic process"/>
    <property type="evidence" value="ECO:0007669"/>
    <property type="project" value="UniProtKB-KW"/>
</dbReference>
<name>A0A097EFG3_9SPHN</name>
<evidence type="ECO:0000313" key="4">
    <source>
        <dbReference type="Proteomes" id="UP000033200"/>
    </source>
</evidence>
<dbReference type="KEGG" id="stax:MC45_07875"/>
<gene>
    <name evidence="3" type="ORF">MC45_07875</name>
</gene>
<dbReference type="InterPro" id="IPR015943">
    <property type="entry name" value="WD40/YVTN_repeat-like_dom_sf"/>
</dbReference>
<dbReference type="PANTHER" id="PTHR30344:SF1">
    <property type="entry name" value="6-PHOSPHOGLUCONOLACTONASE"/>
    <property type="match status" value="1"/>
</dbReference>
<proteinExistence type="inferred from homology"/>